<dbReference type="SUPFAM" id="SSF103088">
    <property type="entry name" value="OmpA-like"/>
    <property type="match status" value="1"/>
</dbReference>
<evidence type="ECO:0000313" key="2">
    <source>
        <dbReference type="Proteomes" id="UP000766986"/>
    </source>
</evidence>
<dbReference type="Proteomes" id="UP000766986">
    <property type="component" value="Unassembled WGS sequence"/>
</dbReference>
<protein>
    <submittedName>
        <fullName evidence="1">DUF3575 domain-containing protein</fullName>
    </submittedName>
</protein>
<name>A0ABS2E2P2_9BACT</name>
<comment type="caution">
    <text evidence="1">The sequence shown here is derived from an EMBL/GenBank/DDBJ whole genome shotgun (WGS) entry which is preliminary data.</text>
</comment>
<evidence type="ECO:0000313" key="1">
    <source>
        <dbReference type="EMBL" id="MBM6735891.1"/>
    </source>
</evidence>
<reference evidence="1 2" key="1">
    <citation type="journal article" date="2021" name="Sci. Rep.">
        <title>The distribution of antibiotic resistance genes in chicken gut microbiota commensals.</title>
        <authorList>
            <person name="Juricova H."/>
            <person name="Matiasovicova J."/>
            <person name="Kubasova T."/>
            <person name="Cejkova D."/>
            <person name="Rychlik I."/>
        </authorList>
    </citation>
    <scope>NUCLEOTIDE SEQUENCE [LARGE SCALE GENOMIC DNA]</scope>
    <source>
        <strain evidence="1 2">An772</strain>
    </source>
</reference>
<organism evidence="1 2">
    <name type="scientific">Mediterranea massiliensis</name>
    <dbReference type="NCBI Taxonomy" id="1841865"/>
    <lineage>
        <taxon>Bacteria</taxon>
        <taxon>Pseudomonadati</taxon>
        <taxon>Bacteroidota</taxon>
        <taxon>Bacteroidia</taxon>
        <taxon>Bacteroidales</taxon>
        <taxon>Bacteroidaceae</taxon>
        <taxon>Mediterranea</taxon>
    </lineage>
</organism>
<gene>
    <name evidence="1" type="ORF">H7U35_11790</name>
</gene>
<dbReference type="EMBL" id="JACLYZ010000030">
    <property type="protein sequence ID" value="MBM6735891.1"/>
    <property type="molecule type" value="Genomic_DNA"/>
</dbReference>
<accession>A0ABS2E2P2</accession>
<keyword evidence="2" id="KW-1185">Reference proteome</keyword>
<proteinExistence type="predicted"/>
<dbReference type="Pfam" id="PF12099">
    <property type="entry name" value="DUF3575"/>
    <property type="match status" value="1"/>
</dbReference>
<dbReference type="InterPro" id="IPR021958">
    <property type="entry name" value="DUF3575"/>
</dbReference>
<sequence>MNDGNALMSRFGFCLLAAMWWLLGGDTLFAQQLAVKQSVKSYTLMFRIDSQELDTAYAANGAVAGGMLAELEWLLSAGNVAIDSVVITSSASPDGNRHYNRRLSVKRGQSVYSYLKDGMPALPEEALVLVPQGEDWTAFRRVVEGDGELPCRQEILDITDTDLPVDEKERRIKRLKQAYAYLVAHHLHKLRAVTVAVHVTVREAVLTSPAWSLPAMRTTAAYPAPDGLCQALPAPDGRKHFRLPPFAVKTNLLYDAALVPNVGLEFFFRERWSVGLNWMYAWWKTDRRHYYWRIYGGDVEARYWLGDDGYGPRRSGHHLGVYAQTGTFDFELGGRGYMVDRWGYGGGLSYGYSLPVGRRLNLDFSIGLGLFHGQFKEYLPIDGRYVWQVTKKRNWIGPTKAEVSLVWHLGDMGTK</sequence>
<dbReference type="InterPro" id="IPR036737">
    <property type="entry name" value="OmpA-like_sf"/>
</dbReference>
<dbReference type="Gene3D" id="3.30.1330.60">
    <property type="entry name" value="OmpA-like domain"/>
    <property type="match status" value="1"/>
</dbReference>
<dbReference type="RefSeq" id="WP_205096086.1">
    <property type="nucleotide sequence ID" value="NZ_JACLYZ010000030.1"/>
</dbReference>